<feature type="non-terminal residue" evidence="1">
    <location>
        <position position="45"/>
    </location>
</feature>
<evidence type="ECO:0000313" key="2">
    <source>
        <dbReference type="Proteomes" id="UP000789570"/>
    </source>
</evidence>
<dbReference type="Proteomes" id="UP000789570">
    <property type="component" value="Unassembled WGS sequence"/>
</dbReference>
<comment type="caution">
    <text evidence="1">The sequence shown here is derived from an EMBL/GenBank/DDBJ whole genome shotgun (WGS) entry which is preliminary data.</text>
</comment>
<sequence length="45" mass="5361">IRFGLFKRTYRIGLDFFSKRTSGIGLNFSRNRLMESAWTFLKTDL</sequence>
<proteinExistence type="predicted"/>
<dbReference type="AlphaFoldDB" id="A0A9N9J654"/>
<dbReference type="EMBL" id="CAJVPQ010025903">
    <property type="protein sequence ID" value="CAG8767627.1"/>
    <property type="molecule type" value="Genomic_DNA"/>
</dbReference>
<name>A0A9N9J654_9GLOM</name>
<gene>
    <name evidence="1" type="ORF">FCALED_LOCUS17321</name>
</gene>
<keyword evidence="2" id="KW-1185">Reference proteome</keyword>
<evidence type="ECO:0000313" key="1">
    <source>
        <dbReference type="EMBL" id="CAG8767627.1"/>
    </source>
</evidence>
<feature type="non-terminal residue" evidence="1">
    <location>
        <position position="1"/>
    </location>
</feature>
<protein>
    <submittedName>
        <fullName evidence="1">13943_t:CDS:1</fullName>
    </submittedName>
</protein>
<organism evidence="1 2">
    <name type="scientific">Funneliformis caledonium</name>
    <dbReference type="NCBI Taxonomy" id="1117310"/>
    <lineage>
        <taxon>Eukaryota</taxon>
        <taxon>Fungi</taxon>
        <taxon>Fungi incertae sedis</taxon>
        <taxon>Mucoromycota</taxon>
        <taxon>Glomeromycotina</taxon>
        <taxon>Glomeromycetes</taxon>
        <taxon>Glomerales</taxon>
        <taxon>Glomeraceae</taxon>
        <taxon>Funneliformis</taxon>
    </lineage>
</organism>
<reference evidence="1" key="1">
    <citation type="submission" date="2021-06" db="EMBL/GenBank/DDBJ databases">
        <authorList>
            <person name="Kallberg Y."/>
            <person name="Tangrot J."/>
            <person name="Rosling A."/>
        </authorList>
    </citation>
    <scope>NUCLEOTIDE SEQUENCE</scope>
    <source>
        <strain evidence="1">UK204</strain>
    </source>
</reference>
<accession>A0A9N9J654</accession>